<dbReference type="InterPro" id="IPR001082">
    <property type="entry name" value="Pilin"/>
</dbReference>
<name>A0A3B0ZMM7_9ZZZZ</name>
<evidence type="ECO:0000256" key="1">
    <source>
        <dbReference type="SAM" id="MobiDB-lite"/>
    </source>
</evidence>
<sequence length="792" mass="87635">MKTFSFIFTLVLISVISACSSGESGSTTDSTTDNKGKANKAVLSKTSETSSKPANKASASIDRLSKSVNHPANSTVINSNLGASSGVLSNVSQVALSKIYQYNGTAATQKVLNSISSKAGLRAKLPKELIAYLRIPSLWGFLSAPKGTALDKALRDSAHAQLIKKLRTALFENILNNDVYGINKIASFLLYNMRAPIEIVVLPSDKNTKGKLAYSVIYTKANFKTVKDASAALQALAAIAAPFKIETPMNDQGRAIIKLGNQIPGFVDYSVKTGELYFGIGYSATNADAALAQFKPSKHVMHELELKVDESAQGHLLWIDVDNLLVQLKPFMPRSIYNRLGLIQIRKVAMGWGVYKGKSRMKVVADLPWDLPAYTSVMGKTLALKSSGTPNYFVGLALPGPEHWNIYKTFLAGMPNSKQRKIYDGFNEEFTKSTGTTIDAMFQNLGPQLLLYGDKIGDYAAIKLRDVAKFEAMMQTIVSVGKLKYKKYTKNGKVIHYLSVPPHGEPDPNLRRYLPPVLLLLFKQQIHLYWTVEGDYALLSVVPQMLTDRVAYPNKIEIGAWLKQHQKQDFENAAWIASFTTSSVSRTFYYAYLNWLQIFGDMVGHPVEIAQLPSVSELNIPVNGTYGFQLNLYKNRFSTELVFENNPLEFLFNAKSAFIIGGAALAVVAYISYAEYNKRAKSRGTKNKVRSALYRSSIVQNKINRYYLANAGYPDATSSKQLASYFRGRPSGDTLDIEQGTGKITLTFRNNVKLWGRTITLLPKVSSGRSLSWKCTTNIAFQYVPTKCQNSR</sequence>
<feature type="region of interest" description="Disordered" evidence="1">
    <location>
        <begin position="20"/>
        <end position="64"/>
    </location>
</feature>
<accession>A0A3B0ZMM7</accession>
<dbReference type="SUPFAM" id="SSF54523">
    <property type="entry name" value="Pili subunits"/>
    <property type="match status" value="1"/>
</dbReference>
<dbReference type="Pfam" id="PF00114">
    <property type="entry name" value="Pilin"/>
    <property type="match status" value="1"/>
</dbReference>
<dbReference type="GO" id="GO:0009289">
    <property type="term" value="C:pilus"/>
    <property type="evidence" value="ECO:0007669"/>
    <property type="project" value="InterPro"/>
</dbReference>
<keyword evidence="2" id="KW-0472">Membrane</keyword>
<dbReference type="GO" id="GO:0007155">
    <property type="term" value="P:cell adhesion"/>
    <property type="evidence" value="ECO:0007669"/>
    <property type="project" value="InterPro"/>
</dbReference>
<feature type="compositionally biased region" description="Polar residues" evidence="1">
    <location>
        <begin position="44"/>
        <end position="53"/>
    </location>
</feature>
<reference evidence="3" key="1">
    <citation type="submission" date="2018-06" db="EMBL/GenBank/DDBJ databases">
        <authorList>
            <person name="Zhirakovskaya E."/>
        </authorList>
    </citation>
    <scope>NUCLEOTIDE SEQUENCE</scope>
</reference>
<evidence type="ECO:0000256" key="2">
    <source>
        <dbReference type="SAM" id="Phobius"/>
    </source>
</evidence>
<dbReference type="InterPro" id="IPR045584">
    <property type="entry name" value="Pilin-like"/>
</dbReference>
<keyword evidence="2" id="KW-1133">Transmembrane helix</keyword>
<dbReference type="Gene3D" id="3.30.700.10">
    <property type="entry name" value="Glycoprotein, Type 4 Pilin"/>
    <property type="match status" value="1"/>
</dbReference>
<feature type="compositionally biased region" description="Low complexity" evidence="1">
    <location>
        <begin position="20"/>
        <end position="33"/>
    </location>
</feature>
<organism evidence="3">
    <name type="scientific">hydrothermal vent metagenome</name>
    <dbReference type="NCBI Taxonomy" id="652676"/>
    <lineage>
        <taxon>unclassified sequences</taxon>
        <taxon>metagenomes</taxon>
        <taxon>ecological metagenomes</taxon>
    </lineage>
</organism>
<dbReference type="AlphaFoldDB" id="A0A3B0ZMM7"/>
<protein>
    <submittedName>
        <fullName evidence="3">Uncharacterized protein</fullName>
    </submittedName>
</protein>
<keyword evidence="2" id="KW-0812">Transmembrane</keyword>
<evidence type="ECO:0000313" key="3">
    <source>
        <dbReference type="EMBL" id="VAW81856.1"/>
    </source>
</evidence>
<gene>
    <name evidence="3" type="ORF">MNBD_GAMMA12-2935</name>
</gene>
<proteinExistence type="predicted"/>
<feature type="transmembrane region" description="Helical" evidence="2">
    <location>
        <begin position="650"/>
        <end position="673"/>
    </location>
</feature>
<dbReference type="PROSITE" id="PS51257">
    <property type="entry name" value="PROKAR_LIPOPROTEIN"/>
    <property type="match status" value="1"/>
</dbReference>
<dbReference type="EMBL" id="UOFL01000229">
    <property type="protein sequence ID" value="VAW81856.1"/>
    <property type="molecule type" value="Genomic_DNA"/>
</dbReference>